<feature type="domain" description="Transposase IS204/IS1001/IS1096/IS1165 DDE" evidence="1">
    <location>
        <begin position="147"/>
        <end position="381"/>
    </location>
</feature>
<organism evidence="3 4">
    <name type="scientific">Acinetobacter junii SH205</name>
    <dbReference type="NCBI Taxonomy" id="575587"/>
    <lineage>
        <taxon>Bacteria</taxon>
        <taxon>Pseudomonadati</taxon>
        <taxon>Pseudomonadota</taxon>
        <taxon>Gammaproteobacteria</taxon>
        <taxon>Moraxellales</taxon>
        <taxon>Moraxellaceae</taxon>
        <taxon>Acinetobacter</taxon>
    </lineage>
</organism>
<dbReference type="EMBL" id="GG705011">
    <property type="protein sequence ID" value="EEY94026.1"/>
    <property type="molecule type" value="Genomic_DNA"/>
</dbReference>
<dbReference type="InterPro" id="IPR029261">
    <property type="entry name" value="Transposase_Znf"/>
</dbReference>
<dbReference type="Pfam" id="PF01610">
    <property type="entry name" value="DDE_Tnp_ISL3"/>
    <property type="match status" value="1"/>
</dbReference>
<sequence>MTDILSLPNWAALSITESDDTIIYAEYLIQPDKCPKCGSDQLYKHGTKPVIYRDIPRHMKPTVINVEVKRYRCKSCKATFLQEVTGIYPDTRMTERFVKKIQDICLDYTFSDTARMMGCDSKTIRTITNDLIEIKNKSHNPELSGWIGLDETEIDGNFRFVVTDIIHKRPIEMLESRDKDTVSRFLWKYRDKDIQGFSIDMWRPYKTLINLIFPKAIIVIDKFHVLKMANKALDDIRIKLARNQPAGVGKLWMRKKYQLRTRRQNLNEQELYNLDMWLENEPDLAKAYYIKETIFAIYDIKTREEAEPLFNEWLNLVPPEFRKSKKDFLPLYRAIKNWRKDILSYFDHRVTNAYTEALNGVAKTYNHSGRGYSFEVLRARVLFSRKHKVLSNDEIYYSRTGGADLRVSQLKNGIYVCEFCSEVYEPTNKSLKKINQAPNEVQYLCPEHGVELRFIKREYE</sequence>
<dbReference type="InterPro" id="IPR002560">
    <property type="entry name" value="Transposase_DDE"/>
</dbReference>
<dbReference type="Pfam" id="PF14690">
    <property type="entry name" value="Zn_ribbon_ISL3"/>
    <property type="match status" value="1"/>
</dbReference>
<name>D0SJK4_ACIJU</name>
<dbReference type="NCBIfam" id="NF033550">
    <property type="entry name" value="transpos_ISL3"/>
    <property type="match status" value="1"/>
</dbReference>
<evidence type="ECO:0000313" key="3">
    <source>
        <dbReference type="EMBL" id="EEY94026.1"/>
    </source>
</evidence>
<protein>
    <submittedName>
        <fullName evidence="3">Transposase</fullName>
    </submittedName>
</protein>
<reference evidence="4" key="1">
    <citation type="journal article" date="2012" name="PLoS ONE">
        <title>The success of Acinetobacter species; genetic, metabolic and virulence attributes.</title>
        <authorList>
            <person name="Peleg A.Y."/>
            <person name="de Breij A."/>
            <person name="Adams M.D."/>
            <person name="Cerqueira G.M."/>
            <person name="Mocali S."/>
            <person name="Galardini M."/>
            <person name="Nibbering P.H."/>
            <person name="Earl A.M."/>
            <person name="Ward D.V."/>
            <person name="Paterson D.L."/>
            <person name="Seifert H."/>
            <person name="Dijkshoorn L."/>
        </authorList>
    </citation>
    <scope>NUCLEOTIDE SEQUENCE [LARGE SCALE GENOMIC DNA]</scope>
    <source>
        <strain evidence="4">SH205</strain>
    </source>
</reference>
<evidence type="ECO:0000259" key="2">
    <source>
        <dbReference type="Pfam" id="PF14690"/>
    </source>
</evidence>
<dbReference type="Proteomes" id="UP000018442">
    <property type="component" value="Unassembled WGS sequence"/>
</dbReference>
<dbReference type="AlphaFoldDB" id="D0SJK4"/>
<evidence type="ECO:0000259" key="1">
    <source>
        <dbReference type="Pfam" id="PF01610"/>
    </source>
</evidence>
<proteinExistence type="predicted"/>
<gene>
    <name evidence="3" type="ORF">HMPREF0026_01302</name>
</gene>
<dbReference type="PANTHER" id="PTHR33498:SF1">
    <property type="entry name" value="TRANSPOSASE FOR INSERTION SEQUENCE ELEMENT IS1557"/>
    <property type="match status" value="1"/>
</dbReference>
<dbReference type="HOGENOM" id="CLU_041900_2_0_6"/>
<feature type="domain" description="Transposase IS204/IS1001/IS1096/IS1165 zinc-finger" evidence="2">
    <location>
        <begin position="31"/>
        <end position="76"/>
    </location>
</feature>
<dbReference type="RefSeq" id="WP_005402848.1">
    <property type="nucleotide sequence ID" value="NZ_GG705011.1"/>
</dbReference>
<evidence type="ECO:0000313" key="4">
    <source>
        <dbReference type="Proteomes" id="UP000018442"/>
    </source>
</evidence>
<accession>D0SJK4</accession>
<dbReference type="PANTHER" id="PTHR33498">
    <property type="entry name" value="TRANSPOSASE FOR INSERTION SEQUENCE ELEMENT IS1557"/>
    <property type="match status" value="1"/>
</dbReference>
<dbReference type="InterPro" id="IPR047951">
    <property type="entry name" value="Transpos_ISL3"/>
</dbReference>